<evidence type="ECO:0000256" key="2">
    <source>
        <dbReference type="ARBA" id="ARBA00005262"/>
    </source>
</evidence>
<comment type="subcellular location">
    <subcellularLocation>
        <location evidence="1">Cell membrane</location>
        <topology evidence="1">Multi-pass membrane protein</topology>
    </subcellularLocation>
</comment>
<feature type="transmembrane region" description="Helical" evidence="7">
    <location>
        <begin position="82"/>
        <end position="107"/>
    </location>
</feature>
<evidence type="ECO:0000256" key="5">
    <source>
        <dbReference type="ARBA" id="ARBA00022989"/>
    </source>
</evidence>
<keyword evidence="3" id="KW-1003">Cell membrane</keyword>
<comment type="caution">
    <text evidence="8">The sequence shown here is derived from an EMBL/GenBank/DDBJ whole genome shotgun (WGS) entry which is preliminary data.</text>
</comment>
<dbReference type="PIRSF" id="PIRSF004810">
    <property type="entry name" value="ChrA"/>
    <property type="match status" value="1"/>
</dbReference>
<keyword evidence="4 7" id="KW-0812">Transmembrane</keyword>
<feature type="transmembrane region" description="Helical" evidence="7">
    <location>
        <begin position="147"/>
        <end position="175"/>
    </location>
</feature>
<feature type="transmembrane region" description="Helical" evidence="7">
    <location>
        <begin position="261"/>
        <end position="282"/>
    </location>
</feature>
<feature type="transmembrane region" description="Helical" evidence="7">
    <location>
        <begin position="12"/>
        <end position="33"/>
    </location>
</feature>
<gene>
    <name evidence="8" type="primary">chrA</name>
    <name evidence="8" type="ORF">ACFO8Q_21410</name>
</gene>
<dbReference type="RefSeq" id="WP_380028876.1">
    <property type="nucleotide sequence ID" value="NZ_JBHSHC010000147.1"/>
</dbReference>
<protein>
    <submittedName>
        <fullName evidence="8">Chromate efflux transporter</fullName>
    </submittedName>
</protein>
<evidence type="ECO:0000256" key="1">
    <source>
        <dbReference type="ARBA" id="ARBA00004651"/>
    </source>
</evidence>
<dbReference type="Pfam" id="PF02417">
    <property type="entry name" value="Chromate_transp"/>
    <property type="match status" value="2"/>
</dbReference>
<dbReference type="NCBIfam" id="TIGR00937">
    <property type="entry name" value="2A51"/>
    <property type="match status" value="1"/>
</dbReference>
<keyword evidence="9" id="KW-1185">Reference proteome</keyword>
<feature type="transmembrane region" description="Helical" evidence="7">
    <location>
        <begin position="119"/>
        <end position="135"/>
    </location>
</feature>
<accession>A0ABV9Q7T4</accession>
<dbReference type="PANTHER" id="PTHR33567">
    <property type="entry name" value="CHROMATE ION TRANSPORTER (EUROFUNG)"/>
    <property type="match status" value="1"/>
</dbReference>
<sequence length="387" mass="41368">MSNEQKKRLAEVAAVFLKLGTIGFGGPAAHIALMQEEIVKRRKWIEREKFLDLLGAANLIPGPNSTELAIHLGYQRAGWPGLIVAGVCFILPAMLIVLLFAMAYVAFGKLPEVARILDGIKPVIMAVVLNALWSLSKSALKNMETRIAAIGTIGLLLLGWNELLLLLLAGILVMVVTNRKRVGTGVSGLAFLPFSPASALLTANPSQPAAIGAISLSKLFLVFLKIGSILYGSGYVLLAFLQSDFVERYQALTSQQLLDAVAIGQFTPGPLFTTATFVGYLLHGTPGAVLATIAIFLPAFVFVALTSPWIPKLRRSPWMGGFLDGVNAASLALMAVVSWQLGQSAITDWGTAALAIVSLILTFRTKINSVWLVIAGGLFGYLSTFFT</sequence>
<feature type="transmembrane region" description="Helical" evidence="7">
    <location>
        <begin position="221"/>
        <end position="241"/>
    </location>
</feature>
<evidence type="ECO:0000256" key="3">
    <source>
        <dbReference type="ARBA" id="ARBA00022475"/>
    </source>
</evidence>
<feature type="transmembrane region" description="Helical" evidence="7">
    <location>
        <begin position="346"/>
        <end position="363"/>
    </location>
</feature>
<dbReference type="EMBL" id="JBHSHC010000147">
    <property type="protein sequence ID" value="MFC4769869.1"/>
    <property type="molecule type" value="Genomic_DNA"/>
</dbReference>
<evidence type="ECO:0000313" key="9">
    <source>
        <dbReference type="Proteomes" id="UP001596002"/>
    </source>
</evidence>
<keyword evidence="6 7" id="KW-0472">Membrane</keyword>
<dbReference type="InterPro" id="IPR003370">
    <property type="entry name" value="Chromate_transpt"/>
</dbReference>
<evidence type="ECO:0000256" key="7">
    <source>
        <dbReference type="SAM" id="Phobius"/>
    </source>
</evidence>
<organism evidence="8 9">
    <name type="scientific">Effusibacillus consociatus</name>
    <dbReference type="NCBI Taxonomy" id="1117041"/>
    <lineage>
        <taxon>Bacteria</taxon>
        <taxon>Bacillati</taxon>
        <taxon>Bacillota</taxon>
        <taxon>Bacilli</taxon>
        <taxon>Bacillales</taxon>
        <taxon>Alicyclobacillaceae</taxon>
        <taxon>Effusibacillus</taxon>
    </lineage>
</organism>
<comment type="similarity">
    <text evidence="2">Belongs to the chromate ion transporter (CHR) (TC 2.A.51) family.</text>
</comment>
<proteinExistence type="inferred from homology"/>
<evidence type="ECO:0000313" key="8">
    <source>
        <dbReference type="EMBL" id="MFC4769869.1"/>
    </source>
</evidence>
<feature type="transmembrane region" description="Helical" evidence="7">
    <location>
        <begin position="370"/>
        <end position="386"/>
    </location>
</feature>
<dbReference type="InterPro" id="IPR014047">
    <property type="entry name" value="Chr_Tranpt_l_chain"/>
</dbReference>
<evidence type="ECO:0000256" key="6">
    <source>
        <dbReference type="ARBA" id="ARBA00023136"/>
    </source>
</evidence>
<dbReference type="Proteomes" id="UP001596002">
    <property type="component" value="Unassembled WGS sequence"/>
</dbReference>
<reference evidence="9" key="1">
    <citation type="journal article" date="2019" name="Int. J. Syst. Evol. Microbiol.">
        <title>The Global Catalogue of Microorganisms (GCM) 10K type strain sequencing project: providing services to taxonomists for standard genome sequencing and annotation.</title>
        <authorList>
            <consortium name="The Broad Institute Genomics Platform"/>
            <consortium name="The Broad Institute Genome Sequencing Center for Infectious Disease"/>
            <person name="Wu L."/>
            <person name="Ma J."/>
        </authorList>
    </citation>
    <scope>NUCLEOTIDE SEQUENCE [LARGE SCALE GENOMIC DNA]</scope>
    <source>
        <strain evidence="9">WYCCWR 12678</strain>
    </source>
</reference>
<dbReference type="PANTHER" id="PTHR33567:SF3">
    <property type="entry name" value="CHROMATE ION TRANSPORTER (EUROFUNG)"/>
    <property type="match status" value="1"/>
</dbReference>
<keyword evidence="5 7" id="KW-1133">Transmembrane helix</keyword>
<evidence type="ECO:0000256" key="4">
    <source>
        <dbReference type="ARBA" id="ARBA00022692"/>
    </source>
</evidence>
<name>A0ABV9Q7T4_9BACL</name>
<feature type="transmembrane region" description="Helical" evidence="7">
    <location>
        <begin position="288"/>
        <end position="310"/>
    </location>
</feature>